<dbReference type="InterPro" id="IPR007485">
    <property type="entry name" value="LPS_assembly_LptE"/>
</dbReference>
<dbReference type="EMBL" id="FIZP01000002">
    <property type="protein sequence ID" value="CZE47097.1"/>
    <property type="molecule type" value="Genomic_DNA"/>
</dbReference>
<dbReference type="Proteomes" id="UP000069632">
    <property type="component" value="Unassembled WGS sequence"/>
</dbReference>
<evidence type="ECO:0000313" key="1">
    <source>
        <dbReference type="EMBL" id="CZE47097.1"/>
    </source>
</evidence>
<name>A0A128EEW9_9BACT</name>
<sequence>MRRILAIVFVIFVVGCGYRPVARVADSILADSVFVDVVMSKTDPQNTVAIKDAVREGIVSRLHRRLAPKQSAQSYIIASIKSLSFTALTYDQYGYITSYRANLTINFQTKLKDGSVVNLSGSGDHDFRVTRLVKSSRDTSSVISDKDRYDAIQNASTQAFDEFVAALSVKAMQKEKLDEH</sequence>
<dbReference type="RefSeq" id="WP_075540088.1">
    <property type="nucleotide sequence ID" value="NZ_CP053844.1"/>
</dbReference>
<reference evidence="1 2" key="1">
    <citation type="submission" date="2016-02" db="EMBL/GenBank/DDBJ databases">
        <authorList>
            <consortium name="Pathogen Informatics"/>
        </authorList>
    </citation>
    <scope>NUCLEOTIDE SEQUENCE [LARGE SCALE GENOMIC DNA]</scope>
    <source>
        <strain evidence="1 2">RC20</strain>
    </source>
</reference>
<gene>
    <name evidence="1" type="ORF">ERS672216_00713</name>
</gene>
<dbReference type="OrthoDB" id="5347351at2"/>
<dbReference type="AlphaFoldDB" id="A0A128EEW9"/>
<proteinExistence type="predicted"/>
<dbReference type="PROSITE" id="PS51257">
    <property type="entry name" value="PROKAR_LIPOPROTEIN"/>
    <property type="match status" value="1"/>
</dbReference>
<dbReference type="Pfam" id="PF04390">
    <property type="entry name" value="LptE"/>
    <property type="match status" value="1"/>
</dbReference>
<dbReference type="GO" id="GO:0043165">
    <property type="term" value="P:Gram-negative-bacterium-type cell outer membrane assembly"/>
    <property type="evidence" value="ECO:0007669"/>
    <property type="project" value="InterPro"/>
</dbReference>
<dbReference type="GO" id="GO:0019867">
    <property type="term" value="C:outer membrane"/>
    <property type="evidence" value="ECO:0007669"/>
    <property type="project" value="InterPro"/>
</dbReference>
<keyword evidence="2" id="KW-1185">Reference proteome</keyword>
<accession>A0A128EEW9</accession>
<organism evidence="1 2">
    <name type="scientific">Campylobacter geochelonis</name>
    <dbReference type="NCBI Taxonomy" id="1780362"/>
    <lineage>
        <taxon>Bacteria</taxon>
        <taxon>Pseudomonadati</taxon>
        <taxon>Campylobacterota</taxon>
        <taxon>Epsilonproteobacteria</taxon>
        <taxon>Campylobacterales</taxon>
        <taxon>Campylobacteraceae</taxon>
        <taxon>Campylobacter</taxon>
    </lineage>
</organism>
<evidence type="ECO:0000313" key="2">
    <source>
        <dbReference type="Proteomes" id="UP000069632"/>
    </source>
</evidence>
<protein>
    <submittedName>
        <fullName evidence="1">Penicillin-binding protein</fullName>
    </submittedName>
</protein>